<comment type="caution">
    <text evidence="4">The sequence shown here is derived from an EMBL/GenBank/DDBJ whole genome shotgun (WGS) entry which is preliminary data.</text>
</comment>
<dbReference type="Pfam" id="PF13490">
    <property type="entry name" value="zf-HC2"/>
    <property type="match status" value="1"/>
</dbReference>
<proteinExistence type="predicted"/>
<dbReference type="OrthoDB" id="5242431at2"/>
<sequence>MTAEPPCTFTTSVASLLIGALGPLERQEVEAHLRRCAVCLEELIFLAPLPGLLHRAVPPGSCPRCDP</sequence>
<dbReference type="RefSeq" id="WP_130336678.1">
    <property type="nucleotide sequence ID" value="NZ_SHLD01000001.1"/>
</dbReference>
<dbReference type="InterPro" id="IPR041916">
    <property type="entry name" value="Anti_sigma_zinc_sf"/>
</dbReference>
<feature type="domain" description="Putative zinc-finger" evidence="3">
    <location>
        <begin position="19"/>
        <end position="39"/>
    </location>
</feature>
<dbReference type="Proteomes" id="UP000294114">
    <property type="component" value="Unassembled WGS sequence"/>
</dbReference>
<dbReference type="InterPro" id="IPR027383">
    <property type="entry name" value="Znf_put"/>
</dbReference>
<accession>A0A4V2GDJ7</accession>
<evidence type="ECO:0000259" key="3">
    <source>
        <dbReference type="Pfam" id="PF13490"/>
    </source>
</evidence>
<keyword evidence="5" id="KW-1185">Reference proteome</keyword>
<dbReference type="EMBL" id="SHLD01000001">
    <property type="protein sequence ID" value="RZU76186.1"/>
    <property type="molecule type" value="Genomic_DNA"/>
</dbReference>
<evidence type="ECO:0000256" key="2">
    <source>
        <dbReference type="ARBA" id="ARBA00023163"/>
    </source>
</evidence>
<evidence type="ECO:0000313" key="4">
    <source>
        <dbReference type="EMBL" id="RZU76186.1"/>
    </source>
</evidence>
<dbReference type="AlphaFoldDB" id="A0A4V2GDJ7"/>
<protein>
    <recommendedName>
        <fullName evidence="3">Putative zinc-finger domain-containing protein</fullName>
    </recommendedName>
</protein>
<dbReference type="Gene3D" id="1.10.10.1320">
    <property type="entry name" value="Anti-sigma factor, zinc-finger domain"/>
    <property type="match status" value="1"/>
</dbReference>
<keyword evidence="1" id="KW-0805">Transcription regulation</keyword>
<evidence type="ECO:0000313" key="5">
    <source>
        <dbReference type="Proteomes" id="UP000294114"/>
    </source>
</evidence>
<evidence type="ECO:0000256" key="1">
    <source>
        <dbReference type="ARBA" id="ARBA00023015"/>
    </source>
</evidence>
<gene>
    <name evidence="4" type="ORF">EV384_4816</name>
</gene>
<organism evidence="4 5">
    <name type="scientific">Micromonospora kangleipakensis</name>
    <dbReference type="NCBI Taxonomy" id="1077942"/>
    <lineage>
        <taxon>Bacteria</taxon>
        <taxon>Bacillati</taxon>
        <taxon>Actinomycetota</taxon>
        <taxon>Actinomycetes</taxon>
        <taxon>Micromonosporales</taxon>
        <taxon>Micromonosporaceae</taxon>
        <taxon>Micromonospora</taxon>
    </lineage>
</organism>
<name>A0A4V2GDJ7_9ACTN</name>
<reference evidence="4 5" key="1">
    <citation type="submission" date="2019-02" db="EMBL/GenBank/DDBJ databases">
        <title>Sequencing the genomes of 1000 actinobacteria strains.</title>
        <authorList>
            <person name="Klenk H.-P."/>
        </authorList>
    </citation>
    <scope>NUCLEOTIDE SEQUENCE [LARGE SCALE GENOMIC DNA]</scope>
    <source>
        <strain evidence="4 5">DSM 45612</strain>
    </source>
</reference>
<keyword evidence="2" id="KW-0804">Transcription</keyword>